<dbReference type="OrthoDB" id="9796461at2"/>
<keyword evidence="1" id="KW-0472">Membrane</keyword>
<dbReference type="PANTHER" id="PTHR23028:SF53">
    <property type="entry name" value="ACYL_TRANSF_3 DOMAIN-CONTAINING PROTEIN"/>
    <property type="match status" value="1"/>
</dbReference>
<evidence type="ECO:0000313" key="3">
    <source>
        <dbReference type="EMBL" id="TGD79524.1"/>
    </source>
</evidence>
<dbReference type="AlphaFoldDB" id="A0A4Z0MJ01"/>
<dbReference type="PANTHER" id="PTHR23028">
    <property type="entry name" value="ACETYLTRANSFERASE"/>
    <property type="match status" value="1"/>
</dbReference>
<reference evidence="3 4" key="1">
    <citation type="submission" date="2019-04" db="EMBL/GenBank/DDBJ databases">
        <authorList>
            <person name="Feng G."/>
            <person name="Zhang J."/>
            <person name="Zhu H."/>
        </authorList>
    </citation>
    <scope>NUCLEOTIDE SEQUENCE [LARGE SCALE GENOMIC DNA]</scope>
    <source>
        <strain evidence="3 4">JCM 19491</strain>
    </source>
</reference>
<feature type="transmembrane region" description="Helical" evidence="1">
    <location>
        <begin position="278"/>
        <end position="298"/>
    </location>
</feature>
<gene>
    <name evidence="3" type="ORF">EU557_14965</name>
</gene>
<dbReference type="GO" id="GO:0000271">
    <property type="term" value="P:polysaccharide biosynthetic process"/>
    <property type="evidence" value="ECO:0007669"/>
    <property type="project" value="TreeGrafter"/>
</dbReference>
<evidence type="ECO:0000313" key="4">
    <source>
        <dbReference type="Proteomes" id="UP000298284"/>
    </source>
</evidence>
<sequence length="383" mass="44250">MRYIKQLDAMRAIAILFVFCNHASTKGSLAYKASLLVSAPDIFFTISGFLITTILFKDKIAYDNQKTTKSVVFKAFFIKRILRIFPAYYLTILITYLINKNGVSRLTPFLNFTANYEISTNQEWGRLAHLWSMSVEQQFYLIWPFAIIFTPRKYLPYTIGTFVAIGLASHIMLPDNQFTDILPQNCFDALGLGALLAWITTYRPDLFPRAHRVLSYLAVASVGIIAVKAVIAIPFLPFVFHRTFISLITVWLISYFIYNKEIEGGRIGFIFNNKQLILFGKFSYGFYLFHIPCLYYSYKLLYAANQLLPFYGYIAESHKLYIAENFIIITGLAWLSWRYFELPMYAFQKQFISMARKERPNIPELLAQRDSAVAEVPQLTTAK</sequence>
<dbReference type="RefSeq" id="WP_135531271.1">
    <property type="nucleotide sequence ID" value="NZ_SRKZ01000004.1"/>
</dbReference>
<feature type="transmembrane region" description="Helical" evidence="1">
    <location>
        <begin position="35"/>
        <end position="56"/>
    </location>
</feature>
<name>A0A4Z0MJ01_9BACT</name>
<evidence type="ECO:0000259" key="2">
    <source>
        <dbReference type="Pfam" id="PF01757"/>
    </source>
</evidence>
<protein>
    <submittedName>
        <fullName evidence="3">Acyltransferase</fullName>
    </submittedName>
</protein>
<dbReference type="GO" id="GO:0016747">
    <property type="term" value="F:acyltransferase activity, transferring groups other than amino-acyl groups"/>
    <property type="evidence" value="ECO:0007669"/>
    <property type="project" value="InterPro"/>
</dbReference>
<keyword evidence="4" id="KW-1185">Reference proteome</keyword>
<dbReference type="InterPro" id="IPR002656">
    <property type="entry name" value="Acyl_transf_3_dom"/>
</dbReference>
<evidence type="ECO:0000256" key="1">
    <source>
        <dbReference type="SAM" id="Phobius"/>
    </source>
</evidence>
<keyword evidence="3" id="KW-0012">Acyltransferase</keyword>
<feature type="domain" description="Acyltransferase 3" evidence="2">
    <location>
        <begin position="5"/>
        <end position="307"/>
    </location>
</feature>
<keyword evidence="1" id="KW-0812">Transmembrane</keyword>
<accession>A0A4Z0MJ01</accession>
<feature type="transmembrane region" description="Helical" evidence="1">
    <location>
        <begin position="154"/>
        <end position="173"/>
    </location>
</feature>
<keyword evidence="1" id="KW-1133">Transmembrane helix</keyword>
<comment type="caution">
    <text evidence="3">The sequence shown here is derived from an EMBL/GenBank/DDBJ whole genome shotgun (WGS) entry which is preliminary data.</text>
</comment>
<proteinExistence type="predicted"/>
<feature type="transmembrane region" description="Helical" evidence="1">
    <location>
        <begin position="77"/>
        <end position="98"/>
    </location>
</feature>
<dbReference type="GO" id="GO:0016020">
    <property type="term" value="C:membrane"/>
    <property type="evidence" value="ECO:0007669"/>
    <property type="project" value="TreeGrafter"/>
</dbReference>
<dbReference type="EMBL" id="SRKZ01000004">
    <property type="protein sequence ID" value="TGD79524.1"/>
    <property type="molecule type" value="Genomic_DNA"/>
</dbReference>
<dbReference type="Pfam" id="PF01757">
    <property type="entry name" value="Acyl_transf_3"/>
    <property type="match status" value="1"/>
</dbReference>
<feature type="transmembrane region" description="Helical" evidence="1">
    <location>
        <begin position="318"/>
        <end position="340"/>
    </location>
</feature>
<dbReference type="InterPro" id="IPR050879">
    <property type="entry name" value="Acyltransferase_3"/>
</dbReference>
<keyword evidence="3" id="KW-0808">Transferase</keyword>
<organism evidence="3 4">
    <name type="scientific">Hymenobacter wooponensis</name>
    <dbReference type="NCBI Taxonomy" id="1525360"/>
    <lineage>
        <taxon>Bacteria</taxon>
        <taxon>Pseudomonadati</taxon>
        <taxon>Bacteroidota</taxon>
        <taxon>Cytophagia</taxon>
        <taxon>Cytophagales</taxon>
        <taxon>Hymenobacteraceae</taxon>
        <taxon>Hymenobacter</taxon>
    </lineage>
</organism>
<dbReference type="Proteomes" id="UP000298284">
    <property type="component" value="Unassembled WGS sequence"/>
</dbReference>
<feature type="transmembrane region" description="Helical" evidence="1">
    <location>
        <begin position="239"/>
        <end position="258"/>
    </location>
</feature>
<feature type="transmembrane region" description="Helical" evidence="1">
    <location>
        <begin position="213"/>
        <end position="233"/>
    </location>
</feature>